<dbReference type="EMBL" id="AVOT02004199">
    <property type="protein sequence ID" value="MBW0475679.1"/>
    <property type="molecule type" value="Genomic_DNA"/>
</dbReference>
<evidence type="ECO:0000313" key="1">
    <source>
        <dbReference type="EMBL" id="MBW0475679.1"/>
    </source>
</evidence>
<gene>
    <name evidence="1" type="ORF">O181_015394</name>
</gene>
<organism evidence="1 2">
    <name type="scientific">Austropuccinia psidii MF-1</name>
    <dbReference type="NCBI Taxonomy" id="1389203"/>
    <lineage>
        <taxon>Eukaryota</taxon>
        <taxon>Fungi</taxon>
        <taxon>Dikarya</taxon>
        <taxon>Basidiomycota</taxon>
        <taxon>Pucciniomycotina</taxon>
        <taxon>Pucciniomycetes</taxon>
        <taxon>Pucciniales</taxon>
        <taxon>Sphaerophragmiaceae</taxon>
        <taxon>Austropuccinia</taxon>
    </lineage>
</organism>
<proteinExistence type="predicted"/>
<reference evidence="1" key="1">
    <citation type="submission" date="2021-03" db="EMBL/GenBank/DDBJ databases">
        <title>Draft genome sequence of rust myrtle Austropuccinia psidii MF-1, a brazilian biotype.</title>
        <authorList>
            <person name="Quecine M.C."/>
            <person name="Pachon D.M.R."/>
            <person name="Bonatelli M.L."/>
            <person name="Correr F.H."/>
            <person name="Franceschini L.M."/>
            <person name="Leite T.F."/>
            <person name="Margarido G.R.A."/>
            <person name="Almeida C.A."/>
            <person name="Ferrarezi J.A."/>
            <person name="Labate C.A."/>
        </authorList>
    </citation>
    <scope>NUCLEOTIDE SEQUENCE</scope>
    <source>
        <strain evidence="1">MF-1</strain>
    </source>
</reference>
<name>A0A9Q3BZW3_9BASI</name>
<comment type="caution">
    <text evidence="1">The sequence shown here is derived from an EMBL/GenBank/DDBJ whole genome shotgun (WGS) entry which is preliminary data.</text>
</comment>
<evidence type="ECO:0000313" key="2">
    <source>
        <dbReference type="Proteomes" id="UP000765509"/>
    </source>
</evidence>
<sequence length="102" mass="11850">MIQTLWDMIRRFCVYFMELKDSYGFTHDWCTLIPAFKLAYKASIHPSTVKTHAILEKGWSPRLPVVTFEKDLVGINPNASSFKVFIDKVRHHSNQSVTDAFE</sequence>
<dbReference type="Proteomes" id="UP000765509">
    <property type="component" value="Unassembled WGS sequence"/>
</dbReference>
<keyword evidence="2" id="KW-1185">Reference proteome</keyword>
<accession>A0A9Q3BZW3</accession>
<dbReference type="AlphaFoldDB" id="A0A9Q3BZW3"/>
<protein>
    <submittedName>
        <fullName evidence="1">Uncharacterized protein</fullName>
    </submittedName>
</protein>